<feature type="compositionally biased region" description="Low complexity" evidence="10">
    <location>
        <begin position="962"/>
        <end position="976"/>
    </location>
</feature>
<dbReference type="GO" id="GO:0000329">
    <property type="term" value="C:fungal-type vacuole membrane"/>
    <property type="evidence" value="ECO:0007669"/>
    <property type="project" value="TreeGrafter"/>
</dbReference>
<dbReference type="GO" id="GO:0140359">
    <property type="term" value="F:ABC-type transporter activity"/>
    <property type="evidence" value="ECO:0007669"/>
    <property type="project" value="InterPro"/>
</dbReference>
<dbReference type="InterPro" id="IPR003593">
    <property type="entry name" value="AAA+_ATPase"/>
</dbReference>
<evidence type="ECO:0000256" key="6">
    <source>
        <dbReference type="ARBA" id="ARBA00022840"/>
    </source>
</evidence>
<feature type="transmembrane region" description="Helical" evidence="11">
    <location>
        <begin position="1127"/>
        <end position="1147"/>
    </location>
</feature>
<dbReference type="OrthoDB" id="6500128at2759"/>
<keyword evidence="7 11" id="KW-1133">Transmembrane helix</keyword>
<dbReference type="FunFam" id="3.40.50.300:FF:000565">
    <property type="entry name" value="ABC bile acid transporter"/>
    <property type="match status" value="1"/>
</dbReference>
<feature type="transmembrane region" description="Helical" evidence="11">
    <location>
        <begin position="1320"/>
        <end position="1338"/>
    </location>
</feature>
<dbReference type="GO" id="GO:0005524">
    <property type="term" value="F:ATP binding"/>
    <property type="evidence" value="ECO:0007669"/>
    <property type="project" value="UniProtKB-KW"/>
</dbReference>
<evidence type="ECO:0000313" key="15">
    <source>
        <dbReference type="Proteomes" id="UP000078544"/>
    </source>
</evidence>
<dbReference type="STRING" id="1081109.A0A167ZNJ7"/>
<dbReference type="PANTHER" id="PTHR24223:SF353">
    <property type="entry name" value="ABC TRANSPORTER ATP-BINDING PROTEIN_PERMEASE VMR1-RELATED"/>
    <property type="match status" value="1"/>
</dbReference>
<dbReference type="CDD" id="cd03250">
    <property type="entry name" value="ABCC_MRP_domain1"/>
    <property type="match status" value="1"/>
</dbReference>
<dbReference type="Pfam" id="PF00005">
    <property type="entry name" value="ABC_tran"/>
    <property type="match status" value="2"/>
</dbReference>
<organism evidence="14 15">
    <name type="scientific">Moelleriella libera RCEF 2490</name>
    <dbReference type="NCBI Taxonomy" id="1081109"/>
    <lineage>
        <taxon>Eukaryota</taxon>
        <taxon>Fungi</taxon>
        <taxon>Dikarya</taxon>
        <taxon>Ascomycota</taxon>
        <taxon>Pezizomycotina</taxon>
        <taxon>Sordariomycetes</taxon>
        <taxon>Hypocreomycetidae</taxon>
        <taxon>Hypocreales</taxon>
        <taxon>Clavicipitaceae</taxon>
        <taxon>Moelleriella</taxon>
    </lineage>
</organism>
<feature type="transmembrane region" description="Helical" evidence="11">
    <location>
        <begin position="498"/>
        <end position="521"/>
    </location>
</feature>
<evidence type="ECO:0000259" key="13">
    <source>
        <dbReference type="PROSITE" id="PS50929"/>
    </source>
</evidence>
<dbReference type="InterPro" id="IPR036640">
    <property type="entry name" value="ABC1_TM_sf"/>
</dbReference>
<dbReference type="CDD" id="cd03244">
    <property type="entry name" value="ABCC_MRP_domain2"/>
    <property type="match status" value="1"/>
</dbReference>
<dbReference type="InterPro" id="IPR011527">
    <property type="entry name" value="ABC1_TM_dom"/>
</dbReference>
<dbReference type="Gene3D" id="1.20.1560.10">
    <property type="entry name" value="ABC transporter type 1, transmembrane domain"/>
    <property type="match status" value="2"/>
</dbReference>
<gene>
    <name evidence="14" type="ORF">AAL_05936</name>
</gene>
<keyword evidence="2" id="KW-0813">Transport</keyword>
<dbReference type="CDD" id="cd18604">
    <property type="entry name" value="ABC_6TM_VMR1_D2_like"/>
    <property type="match status" value="1"/>
</dbReference>
<dbReference type="SMART" id="SM00382">
    <property type="entry name" value="AAA"/>
    <property type="match status" value="2"/>
</dbReference>
<feature type="transmembrane region" description="Helical" evidence="11">
    <location>
        <begin position="321"/>
        <end position="346"/>
    </location>
</feature>
<reference evidence="14 15" key="1">
    <citation type="journal article" date="2016" name="Genome Biol. Evol.">
        <title>Divergent and convergent evolution of fungal pathogenicity.</title>
        <authorList>
            <person name="Shang Y."/>
            <person name="Xiao G."/>
            <person name="Zheng P."/>
            <person name="Cen K."/>
            <person name="Zhan S."/>
            <person name="Wang C."/>
        </authorList>
    </citation>
    <scope>NUCLEOTIDE SEQUENCE [LARGE SCALE GENOMIC DNA]</scope>
    <source>
        <strain evidence="14 15">RCEF 2490</strain>
    </source>
</reference>
<protein>
    <submittedName>
        <fullName evidence="14">ATP-dependent bile acid permease</fullName>
    </submittedName>
</protein>
<dbReference type="InterPro" id="IPR003439">
    <property type="entry name" value="ABC_transporter-like_ATP-bd"/>
</dbReference>
<feature type="transmembrane region" description="Helical" evidence="11">
    <location>
        <begin position="1034"/>
        <end position="1058"/>
    </location>
</feature>
<evidence type="ECO:0000313" key="14">
    <source>
        <dbReference type="EMBL" id="KZZ92904.1"/>
    </source>
</evidence>
<evidence type="ECO:0000256" key="9">
    <source>
        <dbReference type="ARBA" id="ARBA00023180"/>
    </source>
</evidence>
<proteinExistence type="predicted"/>
<evidence type="ECO:0000256" key="2">
    <source>
        <dbReference type="ARBA" id="ARBA00022448"/>
    </source>
</evidence>
<feature type="domain" description="ABC transmembrane type-1" evidence="13">
    <location>
        <begin position="326"/>
        <end position="669"/>
    </location>
</feature>
<feature type="transmembrane region" description="Helical" evidence="11">
    <location>
        <begin position="125"/>
        <end position="143"/>
    </location>
</feature>
<dbReference type="FunFam" id="3.40.50.300:FF:000825">
    <property type="entry name" value="ABC bile acid transporter"/>
    <property type="match status" value="1"/>
</dbReference>
<dbReference type="EMBL" id="AZGY01000014">
    <property type="protein sequence ID" value="KZZ92904.1"/>
    <property type="molecule type" value="Genomic_DNA"/>
</dbReference>
<dbReference type="Pfam" id="PF00664">
    <property type="entry name" value="ABC_membrane"/>
    <property type="match status" value="2"/>
</dbReference>
<feature type="transmembrane region" description="Helical" evidence="11">
    <location>
        <begin position="358"/>
        <end position="377"/>
    </location>
</feature>
<evidence type="ECO:0000256" key="3">
    <source>
        <dbReference type="ARBA" id="ARBA00022692"/>
    </source>
</evidence>
<feature type="transmembrane region" description="Helical" evidence="11">
    <location>
        <begin position="27"/>
        <end position="51"/>
    </location>
</feature>
<accession>A0A167ZNJ7</accession>
<dbReference type="InterPro" id="IPR027417">
    <property type="entry name" value="P-loop_NTPase"/>
</dbReference>
<evidence type="ECO:0000256" key="7">
    <source>
        <dbReference type="ARBA" id="ARBA00022989"/>
    </source>
</evidence>
<keyword evidence="3 11" id="KW-0812">Transmembrane</keyword>
<feature type="domain" description="ABC transporter" evidence="12">
    <location>
        <begin position="1408"/>
        <end position="1671"/>
    </location>
</feature>
<keyword evidence="4" id="KW-0677">Repeat</keyword>
<feature type="transmembrane region" description="Helical" evidence="11">
    <location>
        <begin position="638"/>
        <end position="657"/>
    </location>
</feature>
<keyword evidence="6" id="KW-0067">ATP-binding</keyword>
<feature type="transmembrane region" description="Helical" evidence="11">
    <location>
        <begin position="605"/>
        <end position="632"/>
    </location>
</feature>
<feature type="transmembrane region" description="Helical" evidence="11">
    <location>
        <begin position="1202"/>
        <end position="1223"/>
    </location>
</feature>
<dbReference type="Proteomes" id="UP000078544">
    <property type="component" value="Unassembled WGS sequence"/>
</dbReference>
<name>A0A167ZNJ7_9HYPO</name>
<dbReference type="Gene3D" id="3.40.50.300">
    <property type="entry name" value="P-loop containing nucleotide triphosphate hydrolases"/>
    <property type="match status" value="2"/>
</dbReference>
<dbReference type="PROSITE" id="PS50893">
    <property type="entry name" value="ABC_TRANSPORTER_2"/>
    <property type="match status" value="2"/>
</dbReference>
<keyword evidence="15" id="KW-1185">Reference proteome</keyword>
<dbReference type="PANTHER" id="PTHR24223">
    <property type="entry name" value="ATP-BINDING CASSETTE SUB-FAMILY C"/>
    <property type="match status" value="1"/>
</dbReference>
<comment type="caution">
    <text evidence="14">The sequence shown here is derived from an EMBL/GenBank/DDBJ whole genome shotgun (WGS) entry which is preliminary data.</text>
</comment>
<dbReference type="PROSITE" id="PS00211">
    <property type="entry name" value="ABC_TRANSPORTER_1"/>
    <property type="match status" value="2"/>
</dbReference>
<evidence type="ECO:0000256" key="1">
    <source>
        <dbReference type="ARBA" id="ARBA00004141"/>
    </source>
</evidence>
<evidence type="ECO:0000256" key="5">
    <source>
        <dbReference type="ARBA" id="ARBA00022741"/>
    </source>
</evidence>
<evidence type="ECO:0000256" key="8">
    <source>
        <dbReference type="ARBA" id="ARBA00023136"/>
    </source>
</evidence>
<sequence length="1698" mass="188006">MGFARCDWPIWKVDDLSLCFQQDYLRVLFPALVLAVSFIRLAWTITVRLAFSGKSKGYQPITTDHTALPPDAAADEDADNEISDDDASLEIHGGRLALARTISRGSIVEADTPTAQRVSQTIEELAIIALVIINAIALAKQAYGTLGRFTAITGLITWIYALILASLRLLVGKTKWRVPRLWNHTATIYALNWAFNLFPFRSAIIHPGSRLQQVLVCTEFSLLSLLFLLAATTRKGNRTVLMEWEDGIEPSREPLASLLSLATFAWVDAIVYKGWKKTMDMPDVWNLLPKDKAAAVIADYRQMKRTGTLAWHMLKYFKGMLLFQCLMAVISGLFTFAPTLLLKAILQYVEQPDAAPANVLWLYVIGLPVLDTIRSYADGMALWTGRKVCIRTRAIIIGDIYAKALRRKAAAGKDKVLLSDKSTKPNKTDDGQENRGTISRIKNVLSLRKRNKNPGNPTADAESAPSAGRAKTADDDDQANLGTIINLMSVDSFKIAEVTAYLHFLCAAAPTQLIISVILLWQVMGLSAIPGLIVMVFLLPVNYFLAKGFNITSKNIMAATDKRINVTNEVLQNIRIIKYFAWEDRFGRIIDEKREAELKALRSRFTLWACAVAIWNSVPVLITFFSFFVYTVLEKKPLYPSIAFTAISLFMLLRVPLDQLGDMFAHVQEAKVSIDRVEEFLNEAETEKYEQLGRDNVDENGVKRIGFKNATLIWGGRDAVTEDGSRAFQLMDMNIDFQIGKLNIIAGSTGSGKSSMLMGLLGEMTLVSGKVYCPGGRRREEVRPDPETRLADTIAYVAQSAWLVNANIRDNILFSAPFDAERYKDVIVACALERDLEILDHGDETLVGEKGITLSGGQKQRISLARALYSNSAHILMDDCLSAVDSHTAQWIFTHCMRGPLMNNRTCILVTHNVSLCVPSADYVVCLDNGRVAAQGSAQDVIASGCLGEEIQKSRPASSAESRNPSRVPSRVPSSVGDEDTMVNSNNESQNGSSGASKKTKEKKVQVDARDEGKASGSVKWTVMKTYMRSMGPWWFWVLAIIVFNLQQLATVATNVWVRQWANQYIEEESSVAYAALSHSYGSEAFSKGSWASVARLGDSVSIASTAPKVNEQTPVFSQFGAPSVPVSYYLVGLAFIGMLGSFAAFVRDVWIFYGALTASRKIHDRLMSAVSRAKFKFFDVTPLGQLMNRFSKDLEAVDQEIAATAIGVMSCALSLVVTVVLIAFITPAFLIAAVFIAAIFYFVATFYLRSSRDLKRLESVQRSPLFQQFGETLSGMTTIRAYGDERRFIRDNLSKVNTQSRPFLYLWACNRWLAFRADLLGNMVSFFAGVFIILSLGKIDAGAAGISLSYAMNFTENVLWLVRLYGMNEQNMNSMERVKEYLDLEQEAAPIVEDSRPPDSWPDKGNVEFSNYSTRYREDLDPVLKNISLKINARDKVGIVGRTGAGKSSLALAIFRALEAESGRITIDGVDIGSIGLRDLRENITIVPQDPTLFMGTIRSNLDPFEQYTDEQLFEALRRVQLIGPEEAAPAPAAPTIRFAPGSHVHASSPAPSISVNKNVFLDLTSPVTESGSNLSQGQRQLLCLARAMLKKPVVLVMDEATASIDYNTDAKIQGTIRELTGTVITIAHRLQTIADYDKVLVLDHGEVKQYGHPWELISDEEGQFFSMCEMSGELEVLVKAARKKWDQDKLVDVGDA</sequence>
<keyword evidence="8 11" id="KW-0472">Membrane</keyword>
<evidence type="ECO:0000256" key="11">
    <source>
        <dbReference type="SAM" id="Phobius"/>
    </source>
</evidence>
<keyword evidence="5" id="KW-0547">Nucleotide-binding</keyword>
<feature type="domain" description="ABC transporter" evidence="12">
    <location>
        <begin position="705"/>
        <end position="954"/>
    </location>
</feature>
<dbReference type="SUPFAM" id="SSF90123">
    <property type="entry name" value="ABC transporter transmembrane region"/>
    <property type="match status" value="2"/>
</dbReference>
<feature type="domain" description="ABC transmembrane type-1" evidence="13">
    <location>
        <begin position="1038"/>
        <end position="1368"/>
    </location>
</feature>
<feature type="transmembrane region" description="Helical" evidence="11">
    <location>
        <begin position="214"/>
        <end position="234"/>
    </location>
</feature>
<feature type="region of interest" description="Disordered" evidence="10">
    <location>
        <begin position="449"/>
        <end position="475"/>
    </location>
</feature>
<evidence type="ECO:0000256" key="4">
    <source>
        <dbReference type="ARBA" id="ARBA00022737"/>
    </source>
</evidence>
<dbReference type="CDD" id="cd18596">
    <property type="entry name" value="ABC_6TM_VMR1_D1_like"/>
    <property type="match status" value="1"/>
</dbReference>
<evidence type="ECO:0000256" key="10">
    <source>
        <dbReference type="SAM" id="MobiDB-lite"/>
    </source>
</evidence>
<feature type="compositionally biased region" description="Low complexity" evidence="10">
    <location>
        <begin position="984"/>
        <end position="997"/>
    </location>
</feature>
<feature type="region of interest" description="Disordered" evidence="10">
    <location>
        <begin position="953"/>
        <end position="1011"/>
    </location>
</feature>
<dbReference type="InterPro" id="IPR050173">
    <property type="entry name" value="ABC_transporter_C-like"/>
</dbReference>
<dbReference type="InterPro" id="IPR017871">
    <property type="entry name" value="ABC_transporter-like_CS"/>
</dbReference>
<keyword evidence="9" id="KW-0325">Glycoprotein</keyword>
<feature type="transmembrane region" description="Helical" evidence="11">
    <location>
        <begin position="149"/>
        <end position="171"/>
    </location>
</feature>
<feature type="transmembrane region" description="Helical" evidence="11">
    <location>
        <begin position="1229"/>
        <end position="1249"/>
    </location>
</feature>
<dbReference type="GO" id="GO:0016887">
    <property type="term" value="F:ATP hydrolysis activity"/>
    <property type="evidence" value="ECO:0007669"/>
    <property type="project" value="InterPro"/>
</dbReference>
<dbReference type="PROSITE" id="PS50929">
    <property type="entry name" value="ABC_TM1F"/>
    <property type="match status" value="2"/>
</dbReference>
<evidence type="ECO:0000259" key="12">
    <source>
        <dbReference type="PROSITE" id="PS50893"/>
    </source>
</evidence>
<dbReference type="SUPFAM" id="SSF52540">
    <property type="entry name" value="P-loop containing nucleoside triphosphate hydrolases"/>
    <property type="match status" value="2"/>
</dbReference>
<feature type="transmembrane region" description="Helical" evidence="11">
    <location>
        <begin position="527"/>
        <end position="545"/>
    </location>
</feature>
<comment type="subcellular location">
    <subcellularLocation>
        <location evidence="1">Membrane</location>
        <topology evidence="1">Multi-pass membrane protein</topology>
    </subcellularLocation>
</comment>